<dbReference type="PROSITE" id="PS00671">
    <property type="entry name" value="D_2_HYDROXYACID_DH_3"/>
    <property type="match status" value="1"/>
</dbReference>
<accession>A0A498CUG9</accession>
<evidence type="ECO:0000256" key="2">
    <source>
        <dbReference type="ARBA" id="ARBA00023002"/>
    </source>
</evidence>
<dbReference type="InterPro" id="IPR006140">
    <property type="entry name" value="D-isomer_DH_NAD-bd"/>
</dbReference>
<dbReference type="Proteomes" id="UP000276301">
    <property type="component" value="Unassembled WGS sequence"/>
</dbReference>
<evidence type="ECO:0000256" key="1">
    <source>
        <dbReference type="ARBA" id="ARBA00005854"/>
    </source>
</evidence>
<dbReference type="SUPFAM" id="SSF51735">
    <property type="entry name" value="NAD(P)-binding Rossmann-fold domains"/>
    <property type="match status" value="1"/>
</dbReference>
<dbReference type="GO" id="GO:0051287">
    <property type="term" value="F:NAD binding"/>
    <property type="evidence" value="ECO:0007669"/>
    <property type="project" value="InterPro"/>
</dbReference>
<dbReference type="GO" id="GO:0016616">
    <property type="term" value="F:oxidoreductase activity, acting on the CH-OH group of donors, NAD or NADP as acceptor"/>
    <property type="evidence" value="ECO:0007669"/>
    <property type="project" value="InterPro"/>
</dbReference>
<dbReference type="PANTHER" id="PTHR43761:SF1">
    <property type="entry name" value="D-ISOMER SPECIFIC 2-HYDROXYACID DEHYDROGENASE CATALYTIC DOMAIN-CONTAINING PROTEIN-RELATED"/>
    <property type="match status" value="1"/>
</dbReference>
<dbReference type="Gene3D" id="3.40.50.720">
    <property type="entry name" value="NAD(P)-binding Rossmann-like Domain"/>
    <property type="match status" value="2"/>
</dbReference>
<evidence type="ECO:0000313" key="8">
    <source>
        <dbReference type="Proteomes" id="UP000276301"/>
    </source>
</evidence>
<evidence type="ECO:0000256" key="4">
    <source>
        <dbReference type="RuleBase" id="RU003719"/>
    </source>
</evidence>
<dbReference type="AlphaFoldDB" id="A0A498CUG9"/>
<dbReference type="InterPro" id="IPR029753">
    <property type="entry name" value="D-isomer_DH_CS"/>
</dbReference>
<dbReference type="CDD" id="cd12162">
    <property type="entry name" value="2-Hacid_dh_4"/>
    <property type="match status" value="1"/>
</dbReference>
<dbReference type="Pfam" id="PF02826">
    <property type="entry name" value="2-Hacid_dh_C"/>
    <property type="match status" value="1"/>
</dbReference>
<evidence type="ECO:0000256" key="3">
    <source>
        <dbReference type="ARBA" id="ARBA00023027"/>
    </source>
</evidence>
<dbReference type="SUPFAM" id="SSF52283">
    <property type="entry name" value="Formate/glycerate dehydrogenase catalytic domain-like"/>
    <property type="match status" value="1"/>
</dbReference>
<dbReference type="InterPro" id="IPR036291">
    <property type="entry name" value="NAD(P)-bd_dom_sf"/>
</dbReference>
<comment type="caution">
    <text evidence="7">The sequence shown here is derived from an EMBL/GenBank/DDBJ whole genome shotgun (WGS) entry which is preliminary data.</text>
</comment>
<protein>
    <submittedName>
        <fullName evidence="7">D-2-hydroxyacid dehydrogenase</fullName>
    </submittedName>
</protein>
<evidence type="ECO:0000313" key="7">
    <source>
        <dbReference type="EMBL" id="RLL10365.1"/>
    </source>
</evidence>
<evidence type="ECO:0000259" key="5">
    <source>
        <dbReference type="Pfam" id="PF00389"/>
    </source>
</evidence>
<dbReference type="InterPro" id="IPR006139">
    <property type="entry name" value="D-isomer_2_OHA_DH_cat_dom"/>
</dbReference>
<gene>
    <name evidence="7" type="ORF">D4A47_08910</name>
</gene>
<dbReference type="InterPro" id="IPR050418">
    <property type="entry name" value="D-iso_2-hydroxyacid_DH_PdxB"/>
</dbReference>
<dbReference type="PROSITE" id="PS00670">
    <property type="entry name" value="D_2_HYDROXYACID_DH_2"/>
    <property type="match status" value="1"/>
</dbReference>
<feature type="domain" description="D-isomer specific 2-hydroxyacid dehydrogenase catalytic" evidence="5">
    <location>
        <begin position="26"/>
        <end position="310"/>
    </location>
</feature>
<evidence type="ECO:0000259" key="6">
    <source>
        <dbReference type="Pfam" id="PF02826"/>
    </source>
</evidence>
<keyword evidence="2 4" id="KW-0560">Oxidoreductase</keyword>
<dbReference type="FunFam" id="3.40.50.720:FF:000203">
    <property type="entry name" value="D-3-phosphoglycerate dehydrogenase (SerA)"/>
    <property type="match status" value="1"/>
</dbReference>
<dbReference type="Pfam" id="PF00389">
    <property type="entry name" value="2-Hacid_dh"/>
    <property type="match status" value="1"/>
</dbReference>
<feature type="domain" description="D-isomer specific 2-hydroxyacid dehydrogenase NAD-binding" evidence="6">
    <location>
        <begin position="108"/>
        <end position="285"/>
    </location>
</feature>
<proteinExistence type="inferred from homology"/>
<dbReference type="EMBL" id="RCHT01000014">
    <property type="protein sequence ID" value="RLL10365.1"/>
    <property type="molecule type" value="Genomic_DNA"/>
</dbReference>
<keyword evidence="8" id="KW-1185">Reference proteome</keyword>
<dbReference type="RefSeq" id="WP_121587014.1">
    <property type="nucleotide sequence ID" value="NZ_RCHT01000014.1"/>
</dbReference>
<keyword evidence="3" id="KW-0520">NAD</keyword>
<sequence>MKVVVLDGFLAGYGTGGLPLDPARFAVEWYDDTPPGQIAARIGDAEAVFTNRAPLTAETFAACPCLRFAGTFGTGYNMIDLEAARRAGVTVRNVPSYSTMAVAQSTISLLLSIACATPEHARYVREGRWVSPTDPQVAGRRMFELAGRTLGVIGYGEIGRAVAKTAAALGMEVLACRRRPAPGDGTARMVPLGELLAKSDVVSIHCPLTDETRGMVDAEMISRMKPGAVLLNTARGAILNERDVADALDSGRLYMAGLDVLSEEPPAPGHPLAFHPRVICTPHVSWMPVETRERLLRLAAENLTRFAAQGEL</sequence>
<name>A0A498CUG9_9FIRM</name>
<reference evidence="7 8" key="1">
    <citation type="submission" date="2018-10" db="EMBL/GenBank/DDBJ databases">
        <title>Anaerotruncus faecis sp. nov., isolated from human feces.</title>
        <authorList>
            <person name="Wang Y.-J."/>
        </authorList>
    </citation>
    <scope>NUCLEOTIDE SEQUENCE [LARGE SCALE GENOMIC DNA]</scope>
    <source>
        <strain evidence="7 8">22A2-44</strain>
    </source>
</reference>
<comment type="similarity">
    <text evidence="1 4">Belongs to the D-isomer specific 2-hydroxyacid dehydrogenase family.</text>
</comment>
<organism evidence="7 8">
    <name type="scientific">Anaerotruncus massiliensis</name>
    <name type="common">ex Liu et al. 2021</name>
    <dbReference type="NCBI Taxonomy" id="2321404"/>
    <lineage>
        <taxon>Bacteria</taxon>
        <taxon>Bacillati</taxon>
        <taxon>Bacillota</taxon>
        <taxon>Clostridia</taxon>
        <taxon>Eubacteriales</taxon>
        <taxon>Oscillospiraceae</taxon>
        <taxon>Anaerotruncus</taxon>
    </lineage>
</organism>
<dbReference type="PANTHER" id="PTHR43761">
    <property type="entry name" value="D-ISOMER SPECIFIC 2-HYDROXYACID DEHYDROGENASE FAMILY PROTEIN (AFU_ORTHOLOGUE AFUA_1G13630)"/>
    <property type="match status" value="1"/>
</dbReference>